<protein>
    <submittedName>
        <fullName evidence="1">Uncharacterized protein</fullName>
    </submittedName>
</protein>
<evidence type="ECO:0000313" key="1">
    <source>
        <dbReference type="EMBL" id="GBO10845.1"/>
    </source>
</evidence>
<comment type="caution">
    <text evidence="1">The sequence shown here is derived from an EMBL/GenBank/DDBJ whole genome shotgun (WGS) entry which is preliminary data.</text>
</comment>
<accession>A0A4Y2UCT8</accession>
<dbReference type="AlphaFoldDB" id="A0A4Y2UCT8"/>
<name>A0A4Y2UCT8_ARAVE</name>
<evidence type="ECO:0000313" key="2">
    <source>
        <dbReference type="Proteomes" id="UP000499080"/>
    </source>
</evidence>
<proteinExistence type="predicted"/>
<dbReference type="EMBL" id="BGPR01035838">
    <property type="protein sequence ID" value="GBO10845.1"/>
    <property type="molecule type" value="Genomic_DNA"/>
</dbReference>
<dbReference type="Proteomes" id="UP000499080">
    <property type="component" value="Unassembled WGS sequence"/>
</dbReference>
<keyword evidence="2" id="KW-1185">Reference proteome</keyword>
<gene>
    <name evidence="1" type="ORF">AVEN_65019_1</name>
</gene>
<reference evidence="1 2" key="1">
    <citation type="journal article" date="2019" name="Sci. Rep.">
        <title>Orb-weaving spider Araneus ventricosus genome elucidates the spidroin gene catalogue.</title>
        <authorList>
            <person name="Kono N."/>
            <person name="Nakamura H."/>
            <person name="Ohtoshi R."/>
            <person name="Moran D.A.P."/>
            <person name="Shinohara A."/>
            <person name="Yoshida Y."/>
            <person name="Fujiwara M."/>
            <person name="Mori M."/>
            <person name="Tomita M."/>
            <person name="Arakawa K."/>
        </authorList>
    </citation>
    <scope>NUCLEOTIDE SEQUENCE [LARGE SCALE GENOMIC DNA]</scope>
</reference>
<organism evidence="1 2">
    <name type="scientific">Araneus ventricosus</name>
    <name type="common">Orbweaver spider</name>
    <name type="synonym">Epeira ventricosa</name>
    <dbReference type="NCBI Taxonomy" id="182803"/>
    <lineage>
        <taxon>Eukaryota</taxon>
        <taxon>Metazoa</taxon>
        <taxon>Ecdysozoa</taxon>
        <taxon>Arthropoda</taxon>
        <taxon>Chelicerata</taxon>
        <taxon>Arachnida</taxon>
        <taxon>Araneae</taxon>
        <taxon>Araneomorphae</taxon>
        <taxon>Entelegynae</taxon>
        <taxon>Araneoidea</taxon>
        <taxon>Araneidae</taxon>
        <taxon>Araneus</taxon>
    </lineage>
</organism>
<sequence length="179" mass="20271">MPAINGYDVAQTKSNILQNSLKCRDVDAFDDLLNGSFELSDGFVVICVNFVFNIAPQNTSKGLRSGEYGGQAILIPVASGYPKARMRFPKCSSRTSNTLSVRWGHNRAVIARIVGFDDRYTLRNAVFRYFQRKMNNNKSAHAQKNPNMPAFNRIFTDPTMVWIEVTFHWLSASRDFACF</sequence>